<dbReference type="Gene3D" id="3.40.570.10">
    <property type="entry name" value="Extracellular Endonuclease, subunit A"/>
    <property type="match status" value="1"/>
</dbReference>
<dbReference type="STRING" id="8078.ENSFHEP00000007776"/>
<feature type="signal peptide" evidence="1">
    <location>
        <begin position="1"/>
        <end position="30"/>
    </location>
</feature>
<sequence>LANSKMLKCSVLAAHLVLVFLSYFLGTASGLLSNDFSECKEFFYNDIPPQGIAVKDSQPICQKYKNKMRFATLYDRKHLVALYSAYIVSLPEENKKLEDEVWMYEPQLSQNYYQFNEQASLQDYRESSFYTKGHLVPKQHQGTLEDKEATYTLTNIVPQREGSNAETWSNLETEILKRKKSCDGNMYVITGAIPFKTKDTIPDSIRKANDKVYAPEYIWSAYCCPDFKKDLKEEDKKLFPTYAAVGRNYPDSNNDIVPKTSAGKGYDVRQMPLSDLEAILKQRLNKEITLFHKHCRAN</sequence>
<evidence type="ECO:0000313" key="5">
    <source>
        <dbReference type="Proteomes" id="UP000265000"/>
    </source>
</evidence>
<dbReference type="PANTHER" id="PTHR21472">
    <property type="entry name" value="ENDONUCLEASE DOMAIN-CONTAINING 1 PROTEIN ENDOD1"/>
    <property type="match status" value="1"/>
</dbReference>
<keyword evidence="1" id="KW-0732">Signal</keyword>
<evidence type="ECO:0000313" key="4">
    <source>
        <dbReference type="Ensembl" id="ENSFHEP00000007776.1"/>
    </source>
</evidence>
<dbReference type="InterPro" id="IPR044925">
    <property type="entry name" value="His-Me_finger_sf"/>
</dbReference>
<evidence type="ECO:0000256" key="1">
    <source>
        <dbReference type="SAM" id="SignalP"/>
    </source>
</evidence>
<dbReference type="SMART" id="SM00477">
    <property type="entry name" value="NUC"/>
    <property type="match status" value="1"/>
</dbReference>
<dbReference type="GO" id="GO:0046872">
    <property type="term" value="F:metal ion binding"/>
    <property type="evidence" value="ECO:0007669"/>
    <property type="project" value="InterPro"/>
</dbReference>
<accession>A0A3Q2P661</accession>
<dbReference type="AlphaFoldDB" id="A0A3Q2P661"/>
<dbReference type="GeneTree" id="ENSGT01030000234592"/>
<evidence type="ECO:0000259" key="3">
    <source>
        <dbReference type="SMART" id="SM00892"/>
    </source>
</evidence>
<dbReference type="SUPFAM" id="SSF54060">
    <property type="entry name" value="His-Me finger endonucleases"/>
    <property type="match status" value="1"/>
</dbReference>
<feature type="domain" description="DNA/RNA non-specific endonuclease/pyrophosphatase/phosphodiesterase" evidence="3">
    <location>
        <begin position="66"/>
        <end position="291"/>
    </location>
</feature>
<dbReference type="Proteomes" id="UP000265000">
    <property type="component" value="Unplaced"/>
</dbReference>
<keyword evidence="5" id="KW-1185">Reference proteome</keyword>
<dbReference type="Pfam" id="PF01223">
    <property type="entry name" value="Endonuclease_NS"/>
    <property type="match status" value="1"/>
</dbReference>
<dbReference type="GO" id="GO:0003676">
    <property type="term" value="F:nucleic acid binding"/>
    <property type="evidence" value="ECO:0007669"/>
    <property type="project" value="InterPro"/>
</dbReference>
<protein>
    <submittedName>
        <fullName evidence="4">Uncharacterized protein</fullName>
    </submittedName>
</protein>
<dbReference type="PANTHER" id="PTHR21472:SF18">
    <property type="entry name" value="ENDONUCLEASE DOMAIN-CONTAINING 1 PROTEIN"/>
    <property type="match status" value="1"/>
</dbReference>
<dbReference type="InterPro" id="IPR039015">
    <property type="entry name" value="ENDOD1"/>
</dbReference>
<dbReference type="Ensembl" id="ENSFHET00000003255.1">
    <property type="protein sequence ID" value="ENSFHEP00000007776.1"/>
    <property type="gene ID" value="ENSFHEG00000008930.1"/>
</dbReference>
<feature type="domain" description="ENPP1-3/EXOG-like endonuclease/phosphodiesterase" evidence="2">
    <location>
        <begin position="67"/>
        <end position="263"/>
    </location>
</feature>
<organism evidence="4 5">
    <name type="scientific">Fundulus heteroclitus</name>
    <name type="common">Killifish</name>
    <name type="synonym">Mummichog</name>
    <dbReference type="NCBI Taxonomy" id="8078"/>
    <lineage>
        <taxon>Eukaryota</taxon>
        <taxon>Metazoa</taxon>
        <taxon>Chordata</taxon>
        <taxon>Craniata</taxon>
        <taxon>Vertebrata</taxon>
        <taxon>Euteleostomi</taxon>
        <taxon>Actinopterygii</taxon>
        <taxon>Neopterygii</taxon>
        <taxon>Teleostei</taxon>
        <taxon>Neoteleostei</taxon>
        <taxon>Acanthomorphata</taxon>
        <taxon>Ovalentaria</taxon>
        <taxon>Atherinomorphae</taxon>
        <taxon>Cyprinodontiformes</taxon>
        <taxon>Fundulidae</taxon>
        <taxon>Fundulus</taxon>
    </lineage>
</organism>
<reference evidence="4" key="2">
    <citation type="submission" date="2025-09" db="UniProtKB">
        <authorList>
            <consortium name="Ensembl"/>
        </authorList>
    </citation>
    <scope>IDENTIFICATION</scope>
</reference>
<reference evidence="4" key="1">
    <citation type="submission" date="2025-08" db="UniProtKB">
        <authorList>
            <consortium name="Ensembl"/>
        </authorList>
    </citation>
    <scope>IDENTIFICATION</scope>
</reference>
<evidence type="ECO:0000259" key="2">
    <source>
        <dbReference type="SMART" id="SM00477"/>
    </source>
</evidence>
<dbReference type="InterPro" id="IPR044929">
    <property type="entry name" value="DNA/RNA_non-sp_Endonuclease_sf"/>
</dbReference>
<name>A0A3Q2P661_FUNHE</name>
<dbReference type="SMART" id="SM00892">
    <property type="entry name" value="Endonuclease_NS"/>
    <property type="match status" value="1"/>
</dbReference>
<feature type="chain" id="PRO_5018606983" evidence="1">
    <location>
        <begin position="31"/>
        <end position="298"/>
    </location>
</feature>
<proteinExistence type="predicted"/>
<dbReference type="InterPro" id="IPR020821">
    <property type="entry name" value="ENPP1-3/EXOG-like_nuc-like"/>
</dbReference>
<dbReference type="InterPro" id="IPR001604">
    <property type="entry name" value="Endo_G_ENPP1-like_dom"/>
</dbReference>
<dbReference type="GO" id="GO:0016787">
    <property type="term" value="F:hydrolase activity"/>
    <property type="evidence" value="ECO:0007669"/>
    <property type="project" value="InterPro"/>
</dbReference>